<dbReference type="Gene3D" id="3.40.50.410">
    <property type="entry name" value="von Willebrand factor, type A domain"/>
    <property type="match status" value="1"/>
</dbReference>
<dbReference type="STRING" id="1654360.EA58_20600"/>
<dbReference type="RefSeq" id="WP_036756890.1">
    <property type="nucleotide sequence ID" value="NZ_JAGSGC010000018.1"/>
</dbReference>
<feature type="domain" description="VWFA" evidence="2">
    <location>
        <begin position="32"/>
        <end position="227"/>
    </location>
</feature>
<dbReference type="OrthoDB" id="9792179at2"/>
<comment type="caution">
    <text evidence="3">The sequence shown here is derived from an EMBL/GenBank/DDBJ whole genome shotgun (WGS) entry which is preliminary data.</text>
</comment>
<dbReference type="Pfam" id="PF06707">
    <property type="entry name" value="DUF1194"/>
    <property type="match status" value="1"/>
</dbReference>
<name>A0A066RR41_9GAMM</name>
<dbReference type="InterPro" id="IPR002035">
    <property type="entry name" value="VWF_A"/>
</dbReference>
<dbReference type="PROSITE" id="PS50234">
    <property type="entry name" value="VWFA"/>
    <property type="match status" value="1"/>
</dbReference>
<evidence type="ECO:0000313" key="4">
    <source>
        <dbReference type="Proteomes" id="UP000027192"/>
    </source>
</evidence>
<evidence type="ECO:0000313" key="3">
    <source>
        <dbReference type="EMBL" id="KDM89853.1"/>
    </source>
</evidence>
<proteinExistence type="predicted"/>
<dbReference type="EMBL" id="JMIB01000043">
    <property type="protein sequence ID" value="KDM89853.1"/>
    <property type="molecule type" value="Genomic_DNA"/>
</dbReference>
<organism evidence="3 4">
    <name type="scientific">Photobacterium galatheae</name>
    <dbReference type="NCBI Taxonomy" id="1654360"/>
    <lineage>
        <taxon>Bacteria</taxon>
        <taxon>Pseudomonadati</taxon>
        <taxon>Pseudomonadota</taxon>
        <taxon>Gammaproteobacteria</taxon>
        <taxon>Vibrionales</taxon>
        <taxon>Vibrionaceae</taxon>
        <taxon>Photobacterium</taxon>
    </lineage>
</organism>
<dbReference type="AlphaFoldDB" id="A0A066RR41"/>
<dbReference type="InterPro" id="IPR013424">
    <property type="entry name" value="Ice-binding_C"/>
</dbReference>
<feature type="signal peptide" evidence="1">
    <location>
        <begin position="1"/>
        <end position="28"/>
    </location>
</feature>
<accession>A0A066RR41</accession>
<reference evidence="3 4" key="1">
    <citation type="submission" date="2014-04" db="EMBL/GenBank/DDBJ databases">
        <title>Draft genome sequence of Photobacterium halotolerans S2753: a solonamide, ngercheumicin and holomycin producer.</title>
        <authorList>
            <person name="Machado H.R."/>
            <person name="Gram L."/>
        </authorList>
    </citation>
    <scope>NUCLEOTIDE SEQUENCE [LARGE SCALE GENOMIC DNA]</scope>
    <source>
        <strain evidence="3 4">S2753</strain>
    </source>
</reference>
<dbReference type="Proteomes" id="UP000027192">
    <property type="component" value="Unassembled WGS sequence"/>
</dbReference>
<protein>
    <recommendedName>
        <fullName evidence="2">VWFA domain-containing protein</fullName>
    </recommendedName>
</protein>
<gene>
    <name evidence="3" type="ORF">EA58_20600</name>
</gene>
<dbReference type="InterPro" id="IPR010607">
    <property type="entry name" value="DUF1194"/>
</dbReference>
<dbReference type="Pfam" id="PF07589">
    <property type="entry name" value="PEP-CTERM"/>
    <property type="match status" value="1"/>
</dbReference>
<dbReference type="SMART" id="SM00327">
    <property type="entry name" value="VWA"/>
    <property type="match status" value="1"/>
</dbReference>
<dbReference type="SUPFAM" id="SSF53300">
    <property type="entry name" value="vWA-like"/>
    <property type="match status" value="1"/>
</dbReference>
<feature type="chain" id="PRO_5001630626" description="VWFA domain-containing protein" evidence="1">
    <location>
        <begin position="29"/>
        <end position="269"/>
    </location>
</feature>
<evidence type="ECO:0000256" key="1">
    <source>
        <dbReference type="SAM" id="SignalP"/>
    </source>
</evidence>
<keyword evidence="1" id="KW-0732">Signal</keyword>
<sequence>MSFSISIKKALLPVALTAALGTSMQANADVLELALLIDGSGSIGAPDFSNQISAYTNILNSAGFYNNFIVPSPYDQVYVSAWTFSGSAVQVVDWTLLDSDSAAATFASNLSTGASYAGGSTNTEDAIQDAVAAFSLAMQDYKFVIDISTDGVPTSSNSGGSATTAALNAADAARDLGVTINALGVGGVDQTFLEALVGINPSDTPLGFYLEASSFGSEFQDALIQKFGREVTDMPEPTSMALLGMGMLGLGLIRRRRNPTQTTAQAAIA</sequence>
<evidence type="ECO:0000259" key="2">
    <source>
        <dbReference type="PROSITE" id="PS50234"/>
    </source>
</evidence>
<dbReference type="InterPro" id="IPR036465">
    <property type="entry name" value="vWFA_dom_sf"/>
</dbReference>
<dbReference type="NCBIfam" id="TIGR02595">
    <property type="entry name" value="PEP_CTERM"/>
    <property type="match status" value="1"/>
</dbReference>
<keyword evidence="4" id="KW-1185">Reference proteome</keyword>